<dbReference type="CDD" id="cd00886">
    <property type="entry name" value="MogA_MoaB"/>
    <property type="match status" value="1"/>
</dbReference>
<evidence type="ECO:0000256" key="3">
    <source>
        <dbReference type="ARBA" id="ARBA00012509"/>
    </source>
</evidence>
<evidence type="ECO:0000313" key="13">
    <source>
        <dbReference type="EMBL" id="HDL89593.1"/>
    </source>
</evidence>
<dbReference type="Gene3D" id="3.40.980.10">
    <property type="entry name" value="MoaB/Mog-like domain"/>
    <property type="match status" value="1"/>
</dbReference>
<gene>
    <name evidence="13" type="ORF">ENG14_01670</name>
</gene>
<name>A0A7C0WSJ0_9BACT</name>
<keyword evidence="5" id="KW-0500">Molybdenum</keyword>
<comment type="function">
    <text evidence="11">Catalyzes the adenylation of molybdopterin as part of the biosynthesis of the molybdenum-cofactor.</text>
</comment>
<comment type="pathway">
    <text evidence="2">Cofactor biosynthesis; molybdopterin biosynthesis.</text>
</comment>
<proteinExistence type="predicted"/>
<dbReference type="InterPro" id="IPR008284">
    <property type="entry name" value="MoCF_biosynth_CS"/>
</dbReference>
<keyword evidence="7" id="KW-0479">Metal-binding</keyword>
<protein>
    <recommendedName>
        <fullName evidence="4">Molybdopterin adenylyltransferase</fullName>
        <ecNumber evidence="3">2.7.7.75</ecNumber>
    </recommendedName>
</protein>
<dbReference type="InterPro" id="IPR036425">
    <property type="entry name" value="MoaB/Mog-like_dom_sf"/>
</dbReference>
<dbReference type="GO" id="GO:0061598">
    <property type="term" value="F:molybdopterin adenylyltransferase activity"/>
    <property type="evidence" value="ECO:0007669"/>
    <property type="project" value="UniProtKB-EC"/>
</dbReference>
<dbReference type="PANTHER" id="PTHR43764">
    <property type="entry name" value="MOLYBDENUM COFACTOR BIOSYNTHESIS"/>
    <property type="match status" value="1"/>
</dbReference>
<dbReference type="InterPro" id="IPR051920">
    <property type="entry name" value="MPT_Adenylyltrnsfr/MoaC-Rel"/>
</dbReference>
<dbReference type="GO" id="GO:0046872">
    <property type="term" value="F:metal ion binding"/>
    <property type="evidence" value="ECO:0007669"/>
    <property type="project" value="UniProtKB-KW"/>
</dbReference>
<reference evidence="13" key="1">
    <citation type="journal article" date="2020" name="mSystems">
        <title>Genome- and Community-Level Interaction Insights into Carbon Utilization and Element Cycling Functions of Hydrothermarchaeota in Hydrothermal Sediment.</title>
        <authorList>
            <person name="Zhou Z."/>
            <person name="Liu Y."/>
            <person name="Xu W."/>
            <person name="Pan J."/>
            <person name="Luo Z.H."/>
            <person name="Li M."/>
        </authorList>
    </citation>
    <scope>NUCLEOTIDE SEQUENCE [LARGE SCALE GENOMIC DNA]</scope>
    <source>
        <strain evidence="13">HyVt-19</strain>
    </source>
</reference>
<evidence type="ECO:0000256" key="8">
    <source>
        <dbReference type="ARBA" id="ARBA00022842"/>
    </source>
</evidence>
<dbReference type="UniPathway" id="UPA00344"/>
<evidence type="ECO:0000256" key="9">
    <source>
        <dbReference type="ARBA" id="ARBA00023150"/>
    </source>
</evidence>
<comment type="cofactor">
    <cofactor evidence="1">
        <name>Mg(2+)</name>
        <dbReference type="ChEBI" id="CHEBI:18420"/>
    </cofactor>
</comment>
<dbReference type="AlphaFoldDB" id="A0A7C0WSJ0"/>
<accession>A0A7C0WSJ0</accession>
<evidence type="ECO:0000256" key="4">
    <source>
        <dbReference type="ARBA" id="ARBA00013491"/>
    </source>
</evidence>
<feature type="domain" description="MoaB/Mog" evidence="12">
    <location>
        <begin position="4"/>
        <end position="148"/>
    </location>
</feature>
<evidence type="ECO:0000256" key="1">
    <source>
        <dbReference type="ARBA" id="ARBA00001946"/>
    </source>
</evidence>
<sequence length="161" mass="17372">MKAAIITVSDRCSAGLREDLTGARLRELLIEDGYEVLGIAIVPDEINRISKELIRWCDEAGCDLVLTNGGTGVSPRDVTPEATKAVIEREIPGMAEAMRMESLKITPYAMISRAVAGIRGRTLIVNLPGSPKGAEENYNVIRRALVHAIEKIQGDPTECGG</sequence>
<dbReference type="SUPFAM" id="SSF53218">
    <property type="entry name" value="Molybdenum cofactor biosynthesis proteins"/>
    <property type="match status" value="1"/>
</dbReference>
<keyword evidence="9" id="KW-0501">Molybdenum cofactor biosynthesis</keyword>
<dbReference type="NCBIfam" id="TIGR00177">
    <property type="entry name" value="molyb_syn"/>
    <property type="match status" value="1"/>
</dbReference>
<evidence type="ECO:0000256" key="6">
    <source>
        <dbReference type="ARBA" id="ARBA00022679"/>
    </source>
</evidence>
<dbReference type="InterPro" id="IPR001453">
    <property type="entry name" value="MoaB/Mog_dom"/>
</dbReference>
<dbReference type="FunFam" id="3.40.980.10:FF:000002">
    <property type="entry name" value="Molybdopterin molybdenumtransferase"/>
    <property type="match status" value="1"/>
</dbReference>
<dbReference type="Pfam" id="PF00994">
    <property type="entry name" value="MoCF_biosynth"/>
    <property type="match status" value="1"/>
</dbReference>
<dbReference type="EC" id="2.7.7.75" evidence="3"/>
<dbReference type="EMBL" id="DQZW01000079">
    <property type="protein sequence ID" value="HDL89593.1"/>
    <property type="molecule type" value="Genomic_DNA"/>
</dbReference>
<evidence type="ECO:0000256" key="7">
    <source>
        <dbReference type="ARBA" id="ARBA00022723"/>
    </source>
</evidence>
<dbReference type="PANTHER" id="PTHR43764:SF1">
    <property type="entry name" value="MOLYBDOPTERIN MOLYBDOTRANSFERASE"/>
    <property type="match status" value="1"/>
</dbReference>
<comment type="caution">
    <text evidence="13">The sequence shown here is derived from an EMBL/GenBank/DDBJ whole genome shotgun (WGS) entry which is preliminary data.</text>
</comment>
<organism evidence="13">
    <name type="scientific">Thermodesulforhabdus norvegica</name>
    <dbReference type="NCBI Taxonomy" id="39841"/>
    <lineage>
        <taxon>Bacteria</taxon>
        <taxon>Pseudomonadati</taxon>
        <taxon>Thermodesulfobacteriota</taxon>
        <taxon>Syntrophobacteria</taxon>
        <taxon>Syntrophobacterales</taxon>
        <taxon>Thermodesulforhabdaceae</taxon>
        <taxon>Thermodesulforhabdus</taxon>
    </lineage>
</organism>
<evidence type="ECO:0000259" key="12">
    <source>
        <dbReference type="SMART" id="SM00852"/>
    </source>
</evidence>
<keyword evidence="6" id="KW-0808">Transferase</keyword>
<comment type="catalytic activity">
    <reaction evidence="10">
        <text>molybdopterin + ATP + H(+) = adenylyl-molybdopterin + diphosphate</text>
        <dbReference type="Rhea" id="RHEA:31331"/>
        <dbReference type="ChEBI" id="CHEBI:15378"/>
        <dbReference type="ChEBI" id="CHEBI:30616"/>
        <dbReference type="ChEBI" id="CHEBI:33019"/>
        <dbReference type="ChEBI" id="CHEBI:58698"/>
        <dbReference type="ChEBI" id="CHEBI:62727"/>
        <dbReference type="EC" id="2.7.7.75"/>
    </reaction>
</comment>
<evidence type="ECO:0000256" key="5">
    <source>
        <dbReference type="ARBA" id="ARBA00022505"/>
    </source>
</evidence>
<dbReference type="Proteomes" id="UP000886355">
    <property type="component" value="Unassembled WGS sequence"/>
</dbReference>
<evidence type="ECO:0000256" key="11">
    <source>
        <dbReference type="ARBA" id="ARBA00058212"/>
    </source>
</evidence>
<dbReference type="PROSITE" id="PS01078">
    <property type="entry name" value="MOCF_BIOSYNTHESIS_1"/>
    <property type="match status" value="1"/>
</dbReference>
<dbReference type="SMART" id="SM00852">
    <property type="entry name" value="MoCF_biosynth"/>
    <property type="match status" value="1"/>
</dbReference>
<dbReference type="GO" id="GO:0006777">
    <property type="term" value="P:Mo-molybdopterin cofactor biosynthetic process"/>
    <property type="evidence" value="ECO:0007669"/>
    <property type="project" value="UniProtKB-KW"/>
</dbReference>
<evidence type="ECO:0000256" key="2">
    <source>
        <dbReference type="ARBA" id="ARBA00005046"/>
    </source>
</evidence>
<evidence type="ECO:0000256" key="10">
    <source>
        <dbReference type="ARBA" id="ARBA00051131"/>
    </source>
</evidence>
<keyword evidence="8" id="KW-0460">Magnesium</keyword>